<dbReference type="SUPFAM" id="SSF63825">
    <property type="entry name" value="YWTD domain"/>
    <property type="match status" value="1"/>
</dbReference>
<proteinExistence type="predicted"/>
<gene>
    <name evidence="2" type="ORF">IAR63_05235</name>
</gene>
<dbReference type="Pfam" id="PF01841">
    <property type="entry name" value="Transglut_core"/>
    <property type="match status" value="1"/>
</dbReference>
<keyword evidence="3" id="KW-1185">Reference proteome</keyword>
<organism evidence="2 3">
    <name type="scientific">Cylindrospermopsis curvispora GIHE-G1</name>
    <dbReference type="NCBI Taxonomy" id="2666332"/>
    <lineage>
        <taxon>Bacteria</taxon>
        <taxon>Bacillati</taxon>
        <taxon>Cyanobacteriota</taxon>
        <taxon>Cyanophyceae</taxon>
        <taxon>Nostocales</taxon>
        <taxon>Aphanizomenonaceae</taxon>
        <taxon>Cylindrospermopsis</taxon>
    </lineage>
</organism>
<dbReference type="Proteomes" id="UP000516013">
    <property type="component" value="Chromosome"/>
</dbReference>
<dbReference type="KEGG" id="ccur:IAR63_05235"/>
<dbReference type="PANTHER" id="PTHR33490:SF6">
    <property type="entry name" value="SLL1049 PROTEIN"/>
    <property type="match status" value="1"/>
</dbReference>
<evidence type="ECO:0000313" key="3">
    <source>
        <dbReference type="Proteomes" id="UP000516013"/>
    </source>
</evidence>
<feature type="domain" description="Transglutaminase-like" evidence="1">
    <location>
        <begin position="420"/>
        <end position="490"/>
    </location>
</feature>
<evidence type="ECO:0000259" key="1">
    <source>
        <dbReference type="SMART" id="SM00460"/>
    </source>
</evidence>
<evidence type="ECO:0000313" key="2">
    <source>
        <dbReference type="EMBL" id="QNP30442.1"/>
    </source>
</evidence>
<dbReference type="Gene3D" id="2.130.10.10">
    <property type="entry name" value="YVTN repeat-like/Quinoprotein amine dehydrogenase"/>
    <property type="match status" value="1"/>
</dbReference>
<dbReference type="InterPro" id="IPR015943">
    <property type="entry name" value="WD40/YVTN_repeat-like_dom_sf"/>
</dbReference>
<dbReference type="InterPro" id="IPR002931">
    <property type="entry name" value="Transglutaminase-like"/>
</dbReference>
<dbReference type="InterPro" id="IPR038765">
    <property type="entry name" value="Papain-like_cys_pep_sf"/>
</dbReference>
<name>A0A7H0F326_9CYAN</name>
<protein>
    <submittedName>
        <fullName evidence="2">Transglutaminase</fullName>
    </submittedName>
</protein>
<dbReference type="AlphaFoldDB" id="A0A7H0F326"/>
<dbReference type="PANTHER" id="PTHR33490">
    <property type="entry name" value="BLR5614 PROTEIN-RELATED"/>
    <property type="match status" value="1"/>
</dbReference>
<dbReference type="EMBL" id="CP060822">
    <property type="protein sequence ID" value="QNP30442.1"/>
    <property type="molecule type" value="Genomic_DNA"/>
</dbReference>
<dbReference type="SMART" id="SM00460">
    <property type="entry name" value="TGc"/>
    <property type="match status" value="1"/>
</dbReference>
<dbReference type="RefSeq" id="WP_187706843.1">
    <property type="nucleotide sequence ID" value="NZ_CP060822.1"/>
</dbReference>
<reference evidence="2 3" key="1">
    <citation type="submission" date="2020-08" db="EMBL/GenBank/DDBJ databases">
        <title>Complete genome sequence of Raphidiopsis curvispora isolated from drinking water reservoir in South Korea.</title>
        <authorList>
            <person name="Jeong J."/>
        </authorList>
    </citation>
    <scope>NUCLEOTIDE SEQUENCE [LARGE SCALE GENOMIC DNA]</scope>
    <source>
        <strain evidence="2 3">GIHE-G1</strain>
    </source>
</reference>
<sequence length="574" mass="65566">MSLILPNFNVSQMFGQKTIRPVTAATIYGIAFIKDQLLAIDSLKGHLLQIDPVSDNSKILNPHQVKEFTDVTGLAVWEDTLWVTRGNSVYLCKLNSLGLEHFATLPYNADGIAVWDATVYISCQRMGYILIFDRDTRKEITRFYAPGVGKQNLAVSQETLWICDRTEQTVYSMDRATGEVRFSVLTPFASPTGIAIYHQDHTDKDILYVSYSLEEPYIRDNPNADPNHELTYRDVTFIHPLHYHYDPDKRYGLSNGYLVEMSYVEEIAPLEEVYLTDIEWRIALPSETERQKVKQVEPIGLPFTEEVISGQRIAVFKFDTLVPGERHIFGWKALLEVRGIKYRITPKDTEEIPEPTLELQTRYLVDDDDLAMNTVIVRRAAHEAVGSETNLLRKMYSIRNYVYDELSYGIKPHIDTPDIVLGRGVGSCGEYVGVLLALCRLNGIPCRTVGRYKCPPYPELKGVPLQPDFNHVWLEFYIPNFGWLPMESNPDDIGDYGPYPTRFFMGLCWYHIEIGKGVSFETISSNGQRLTKEELSIGELAINHIRFTILKELPPIEFSEHKDQEENVSPNGMV</sequence>
<accession>A0A7H0F326</accession>
<dbReference type="Gene3D" id="3.10.620.30">
    <property type="match status" value="1"/>
</dbReference>
<dbReference type="SUPFAM" id="SSF54001">
    <property type="entry name" value="Cysteine proteinases"/>
    <property type="match status" value="1"/>
</dbReference>